<dbReference type="Proteomes" id="UP000278775">
    <property type="component" value="Unassembled WGS sequence"/>
</dbReference>
<gene>
    <name evidence="1" type="ORF">D1631_16920</name>
</gene>
<evidence type="ECO:0000313" key="2">
    <source>
        <dbReference type="Proteomes" id="UP000278775"/>
    </source>
</evidence>
<organism evidence="1 2">
    <name type="scientific">Chryseobacterium nematophagum</name>
    <dbReference type="NCBI Taxonomy" id="2305228"/>
    <lineage>
        <taxon>Bacteria</taxon>
        <taxon>Pseudomonadati</taxon>
        <taxon>Bacteroidota</taxon>
        <taxon>Flavobacteriia</taxon>
        <taxon>Flavobacteriales</taxon>
        <taxon>Weeksellaceae</taxon>
        <taxon>Chryseobacterium group</taxon>
        <taxon>Chryseobacterium</taxon>
    </lineage>
</organism>
<accession>A0A3M7TIW6</accession>
<dbReference type="AlphaFoldDB" id="A0A3M7TIW6"/>
<protein>
    <submittedName>
        <fullName evidence="1">DUF4249 domain-containing protein</fullName>
    </submittedName>
</protein>
<name>A0A3M7TIW6_9FLAO</name>
<proteinExistence type="predicted"/>
<dbReference type="EMBL" id="QWIU01000002">
    <property type="protein sequence ID" value="RNA63481.1"/>
    <property type="molecule type" value="Genomic_DNA"/>
</dbReference>
<dbReference type="Pfam" id="PF14054">
    <property type="entry name" value="DUF4249"/>
    <property type="match status" value="1"/>
</dbReference>
<dbReference type="PROSITE" id="PS51257">
    <property type="entry name" value="PROKAR_LIPOPROTEIN"/>
    <property type="match status" value="1"/>
</dbReference>
<dbReference type="OrthoDB" id="1430047at2"/>
<comment type="caution">
    <text evidence="1">The sequence shown here is derived from an EMBL/GenBank/DDBJ whole genome shotgun (WGS) entry which is preliminary data.</text>
</comment>
<reference evidence="1 2" key="1">
    <citation type="submission" date="2018-08" db="EMBL/GenBank/DDBJ databases">
        <title>Chryseobacterium nematophagum: a novel matrix digesting pathogen of nematodes.</title>
        <authorList>
            <person name="Page A."/>
            <person name="Roberts M."/>
            <person name="Felix M.-A."/>
            <person name="Weir W."/>
        </authorList>
    </citation>
    <scope>NUCLEOTIDE SEQUENCE [LARGE SCALE GENOMIC DNA]</scope>
    <source>
        <strain evidence="1 2">JUb129</strain>
    </source>
</reference>
<evidence type="ECO:0000313" key="1">
    <source>
        <dbReference type="EMBL" id="RNA63481.1"/>
    </source>
</evidence>
<dbReference type="InterPro" id="IPR025345">
    <property type="entry name" value="DUF4249"/>
</dbReference>
<sequence>MEIIKKIVLVTLLIFFISCEKVISVDLETAEPRLVIDASIDWIKNTSGNIQKIKLSTTTSYYSDEFPAVSGATIIITNSAHTVFNFVEDQVKGEYICNNFKPMIGETYTLKIILNGETYTSTETLIASPTIENTITQNNAGGMAGDEVEITYYYQDNGEEENYYLNSIMTKHIVFPQYQVENDENSQGNLIPVYYSNKDLKAGDLVNIKLYGISKNYYTYFKKLLSASGNDDNPFPTIPNSVRGNIINQTHTNNFAYGYFRLSEVSIKDYTIQ</sequence>
<dbReference type="RefSeq" id="WP_122637432.1">
    <property type="nucleotide sequence ID" value="NZ_QWIU01000002.1"/>
</dbReference>